<evidence type="ECO:0000313" key="3">
    <source>
        <dbReference type="Proteomes" id="UP000799750"/>
    </source>
</evidence>
<feature type="compositionally biased region" description="Polar residues" evidence="1">
    <location>
        <begin position="91"/>
        <end position="100"/>
    </location>
</feature>
<feature type="region of interest" description="Disordered" evidence="1">
    <location>
        <begin position="1"/>
        <end position="179"/>
    </location>
</feature>
<organism evidence="2 3">
    <name type="scientific">Lophium mytilinum</name>
    <dbReference type="NCBI Taxonomy" id="390894"/>
    <lineage>
        <taxon>Eukaryota</taxon>
        <taxon>Fungi</taxon>
        <taxon>Dikarya</taxon>
        <taxon>Ascomycota</taxon>
        <taxon>Pezizomycotina</taxon>
        <taxon>Dothideomycetes</taxon>
        <taxon>Pleosporomycetidae</taxon>
        <taxon>Mytilinidiales</taxon>
        <taxon>Mytilinidiaceae</taxon>
        <taxon>Lophium</taxon>
    </lineage>
</organism>
<name>A0A6A6R7V0_9PEZI</name>
<evidence type="ECO:0000256" key="1">
    <source>
        <dbReference type="SAM" id="MobiDB-lite"/>
    </source>
</evidence>
<protein>
    <submittedName>
        <fullName evidence="2">Uncharacterized protein</fullName>
    </submittedName>
</protein>
<gene>
    <name evidence="2" type="ORF">BU16DRAFT_259546</name>
</gene>
<feature type="compositionally biased region" description="Gly residues" evidence="1">
    <location>
        <begin position="116"/>
        <end position="130"/>
    </location>
</feature>
<accession>A0A6A6R7V0</accession>
<feature type="compositionally biased region" description="Pro residues" evidence="1">
    <location>
        <begin position="10"/>
        <end position="19"/>
    </location>
</feature>
<sequence>MTAAMSDTNLPPPPAPTFPRPWWQDDETPRSDTSASDSDLSGPTLGQSIIPASPIPQMRSLALWDSNRTRDPLSPMTRGGLRRRAHIGNLKATQTLSRGTYSERAAARTQAQSVSGAGGSGSETGSGGRLVRGVKVVLKEDKAGQKGKGKASNLPTLKRVKKMDSLRGEERSVSDKADGGVSVPQRIIEIVLNA</sequence>
<reference evidence="2" key="1">
    <citation type="journal article" date="2020" name="Stud. Mycol.">
        <title>101 Dothideomycetes genomes: a test case for predicting lifestyles and emergence of pathogens.</title>
        <authorList>
            <person name="Haridas S."/>
            <person name="Albert R."/>
            <person name="Binder M."/>
            <person name="Bloem J."/>
            <person name="Labutti K."/>
            <person name="Salamov A."/>
            <person name="Andreopoulos B."/>
            <person name="Baker S."/>
            <person name="Barry K."/>
            <person name="Bills G."/>
            <person name="Bluhm B."/>
            <person name="Cannon C."/>
            <person name="Castanera R."/>
            <person name="Culley D."/>
            <person name="Daum C."/>
            <person name="Ezra D."/>
            <person name="Gonzalez J."/>
            <person name="Henrissat B."/>
            <person name="Kuo A."/>
            <person name="Liang C."/>
            <person name="Lipzen A."/>
            <person name="Lutzoni F."/>
            <person name="Magnuson J."/>
            <person name="Mondo S."/>
            <person name="Nolan M."/>
            <person name="Ohm R."/>
            <person name="Pangilinan J."/>
            <person name="Park H.-J."/>
            <person name="Ramirez L."/>
            <person name="Alfaro M."/>
            <person name="Sun H."/>
            <person name="Tritt A."/>
            <person name="Yoshinaga Y."/>
            <person name="Zwiers L.-H."/>
            <person name="Turgeon B."/>
            <person name="Goodwin S."/>
            <person name="Spatafora J."/>
            <person name="Crous P."/>
            <person name="Grigoriev I."/>
        </authorList>
    </citation>
    <scope>NUCLEOTIDE SEQUENCE</scope>
    <source>
        <strain evidence="2">CBS 269.34</strain>
    </source>
</reference>
<proteinExistence type="predicted"/>
<dbReference type="AlphaFoldDB" id="A0A6A6R7V0"/>
<feature type="compositionally biased region" description="Polar residues" evidence="1">
    <location>
        <begin position="31"/>
        <end position="47"/>
    </location>
</feature>
<evidence type="ECO:0000313" key="2">
    <source>
        <dbReference type="EMBL" id="KAF2500828.1"/>
    </source>
</evidence>
<feature type="compositionally biased region" description="Basic and acidic residues" evidence="1">
    <location>
        <begin position="162"/>
        <end position="178"/>
    </location>
</feature>
<dbReference type="OrthoDB" id="10552442at2759"/>
<keyword evidence="3" id="KW-1185">Reference proteome</keyword>
<dbReference type="Proteomes" id="UP000799750">
    <property type="component" value="Unassembled WGS sequence"/>
</dbReference>
<dbReference type="EMBL" id="MU004183">
    <property type="protein sequence ID" value="KAF2500828.1"/>
    <property type="molecule type" value="Genomic_DNA"/>
</dbReference>